<evidence type="ECO:0000313" key="3">
    <source>
        <dbReference type="Proteomes" id="UP000785679"/>
    </source>
</evidence>
<dbReference type="AlphaFoldDB" id="A0A8J8NHJ4"/>
<feature type="chain" id="PRO_5035180861" description="Secreted protein" evidence="1">
    <location>
        <begin position="23"/>
        <end position="108"/>
    </location>
</feature>
<evidence type="ECO:0000256" key="1">
    <source>
        <dbReference type="SAM" id="SignalP"/>
    </source>
</evidence>
<organism evidence="2 3">
    <name type="scientific">Halteria grandinella</name>
    <dbReference type="NCBI Taxonomy" id="5974"/>
    <lineage>
        <taxon>Eukaryota</taxon>
        <taxon>Sar</taxon>
        <taxon>Alveolata</taxon>
        <taxon>Ciliophora</taxon>
        <taxon>Intramacronucleata</taxon>
        <taxon>Spirotrichea</taxon>
        <taxon>Stichotrichia</taxon>
        <taxon>Sporadotrichida</taxon>
        <taxon>Halteriidae</taxon>
        <taxon>Halteria</taxon>
    </lineage>
</organism>
<comment type="caution">
    <text evidence="2">The sequence shown here is derived from an EMBL/GenBank/DDBJ whole genome shotgun (WGS) entry which is preliminary data.</text>
</comment>
<accession>A0A8J8NHJ4</accession>
<evidence type="ECO:0000313" key="2">
    <source>
        <dbReference type="EMBL" id="TNV75301.1"/>
    </source>
</evidence>
<dbReference type="EMBL" id="RRYP01015894">
    <property type="protein sequence ID" value="TNV75301.1"/>
    <property type="molecule type" value="Genomic_DNA"/>
</dbReference>
<proteinExistence type="predicted"/>
<keyword evidence="1" id="KW-0732">Signal</keyword>
<keyword evidence="3" id="KW-1185">Reference proteome</keyword>
<reference evidence="2" key="1">
    <citation type="submission" date="2019-06" db="EMBL/GenBank/DDBJ databases">
        <authorList>
            <person name="Zheng W."/>
        </authorList>
    </citation>
    <scope>NUCLEOTIDE SEQUENCE</scope>
    <source>
        <strain evidence="2">QDHG01</strain>
    </source>
</reference>
<gene>
    <name evidence="2" type="ORF">FGO68_gene11119</name>
</gene>
<protein>
    <recommendedName>
        <fullName evidence="4">Secreted protein</fullName>
    </recommendedName>
</protein>
<sequence length="108" mass="11987">MGVMKVMYTLSCLSLSLSLSHSTNIKKSAIAQGARNVAKKITRQIILVHKPVKPVNSSRSMYTNSYTKYIPTKPYLGSMLKSVDVFTICEIRGRQAGIVIFQSIITHP</sequence>
<name>A0A8J8NHJ4_HALGN</name>
<feature type="signal peptide" evidence="1">
    <location>
        <begin position="1"/>
        <end position="22"/>
    </location>
</feature>
<evidence type="ECO:0008006" key="4">
    <source>
        <dbReference type="Google" id="ProtNLM"/>
    </source>
</evidence>
<dbReference type="Proteomes" id="UP000785679">
    <property type="component" value="Unassembled WGS sequence"/>
</dbReference>